<comment type="caution">
    <text evidence="2">The sequence shown here is derived from an EMBL/GenBank/DDBJ whole genome shotgun (WGS) entry which is preliminary data.</text>
</comment>
<dbReference type="EMBL" id="JAOB01000029">
    <property type="protein sequence ID" value="EUA56606.1"/>
    <property type="molecule type" value="Genomic_DNA"/>
</dbReference>
<feature type="region of interest" description="Disordered" evidence="1">
    <location>
        <begin position="378"/>
        <end position="406"/>
    </location>
</feature>
<dbReference type="PATRIC" id="fig|1299334.3.peg.2754"/>
<evidence type="ECO:0000256" key="1">
    <source>
        <dbReference type="SAM" id="MobiDB-lite"/>
    </source>
</evidence>
<reference evidence="2" key="1">
    <citation type="submission" date="2014-01" db="EMBL/GenBank/DDBJ databases">
        <authorList>
            <person name="Brown-Elliot B."/>
            <person name="Wallace R."/>
            <person name="Lenaerts A."/>
            <person name="Ordway D."/>
            <person name="DeGroote M.A."/>
            <person name="Parker T."/>
            <person name="Sizemore C."/>
            <person name="Tallon L.J."/>
            <person name="Sadzewicz L.K."/>
            <person name="Sengamalay N."/>
            <person name="Fraser C.M."/>
            <person name="Hine E."/>
            <person name="Shefchek K.A."/>
            <person name="Das S.P."/>
            <person name="Tettelin H."/>
        </authorList>
    </citation>
    <scope>NUCLEOTIDE SEQUENCE [LARGE SCALE GENOMIC DNA]</scope>
    <source>
        <strain evidence="2">4042</strain>
    </source>
</reference>
<evidence type="ECO:0000313" key="2">
    <source>
        <dbReference type="EMBL" id="EUA56606.1"/>
    </source>
</evidence>
<sequence length="406" mass="42398">MDDELAASLASGGRLDILLSSVEFATSRDVDPDGAVARSLCLAVDPDLLVTVNAMTGGYVVSDAPDSSAQQPGTPTHPGAGQAAAVSWLDRLRALAHRMCVASTTYAQADLDAVQRVADPGLTAAATSSAADIVDQILGISSVRGAALMPDGPLTPRVIDLLNSTGIPVTVAAADISELDGVNRAPATADLVPRRLAPTWRSHRSTRPSAPHWPPPVSTRARRPTWGRAGGTAAPRFGHRAPPGRAGLDVVAQFATQRRAARPDPDATGGLEFVRHRRPSHPHHLGHLDSVWIGGSAPTASRDRRHPGGRHGTPPIRTDTAAHGRFDDDVTAQIAAEAGRVWGLTAALTSDARTGLTGAAYTAPLREDMLRAVSQSEPRIPATGWPTNGWTFSGTPSTTCSARSRS</sequence>
<feature type="region of interest" description="Disordered" evidence="1">
    <location>
        <begin position="280"/>
        <end position="322"/>
    </location>
</feature>
<proteinExistence type="predicted"/>
<feature type="compositionally biased region" description="Polar residues" evidence="1">
    <location>
        <begin position="385"/>
        <end position="406"/>
    </location>
</feature>
<feature type="region of interest" description="Disordered" evidence="1">
    <location>
        <begin position="63"/>
        <end position="82"/>
    </location>
</feature>
<gene>
    <name evidence="2" type="ORF">I553_8654</name>
</gene>
<accession>X8CL86</accession>
<protein>
    <submittedName>
        <fullName evidence="2">Uncharacterized protein</fullName>
    </submittedName>
</protein>
<name>X8CL86_MYCXE</name>
<dbReference type="AlphaFoldDB" id="X8CL86"/>
<feature type="compositionally biased region" description="Polar residues" evidence="1">
    <location>
        <begin position="65"/>
        <end position="74"/>
    </location>
</feature>
<organism evidence="2">
    <name type="scientific">Mycobacterium xenopi 4042</name>
    <dbReference type="NCBI Taxonomy" id="1299334"/>
    <lineage>
        <taxon>Bacteria</taxon>
        <taxon>Bacillati</taxon>
        <taxon>Actinomycetota</taxon>
        <taxon>Actinomycetes</taxon>
        <taxon>Mycobacteriales</taxon>
        <taxon>Mycobacteriaceae</taxon>
        <taxon>Mycobacterium</taxon>
    </lineage>
</organism>
<feature type="region of interest" description="Disordered" evidence="1">
    <location>
        <begin position="201"/>
        <end position="244"/>
    </location>
</feature>